<organism evidence="11 12">
    <name type="scientific">Flammeovirga agarivorans</name>
    <dbReference type="NCBI Taxonomy" id="2726742"/>
    <lineage>
        <taxon>Bacteria</taxon>
        <taxon>Pseudomonadati</taxon>
        <taxon>Bacteroidota</taxon>
        <taxon>Cytophagia</taxon>
        <taxon>Cytophagales</taxon>
        <taxon>Flammeovirgaceae</taxon>
        <taxon>Flammeovirga</taxon>
    </lineage>
</organism>
<dbReference type="GO" id="GO:0005737">
    <property type="term" value="C:cytoplasm"/>
    <property type="evidence" value="ECO:0007669"/>
    <property type="project" value="TreeGrafter"/>
</dbReference>
<evidence type="ECO:0000313" key="12">
    <source>
        <dbReference type="Proteomes" id="UP000585050"/>
    </source>
</evidence>
<proteinExistence type="predicted"/>
<evidence type="ECO:0000256" key="8">
    <source>
        <dbReference type="ARBA" id="ARBA00023299"/>
    </source>
</evidence>
<dbReference type="NCBIfam" id="TIGR01488">
    <property type="entry name" value="HAD-SF-IB"/>
    <property type="match status" value="1"/>
</dbReference>
<evidence type="ECO:0000256" key="4">
    <source>
        <dbReference type="ARBA" id="ARBA00022605"/>
    </source>
</evidence>
<dbReference type="PANTHER" id="PTHR43344">
    <property type="entry name" value="PHOSPHOSERINE PHOSPHATASE"/>
    <property type="match status" value="1"/>
</dbReference>
<keyword evidence="6" id="KW-0378">Hydrolase</keyword>
<evidence type="ECO:0000256" key="1">
    <source>
        <dbReference type="ARBA" id="ARBA00001946"/>
    </source>
</evidence>
<evidence type="ECO:0000256" key="2">
    <source>
        <dbReference type="ARBA" id="ARBA00005135"/>
    </source>
</evidence>
<evidence type="ECO:0000256" key="3">
    <source>
        <dbReference type="ARBA" id="ARBA00012640"/>
    </source>
</evidence>
<reference evidence="11 12" key="1">
    <citation type="submission" date="2020-04" db="EMBL/GenBank/DDBJ databases">
        <title>Flammeovirga sp. SR4, a novel species isolated from seawater.</title>
        <authorList>
            <person name="Wang X."/>
        </authorList>
    </citation>
    <scope>NUCLEOTIDE SEQUENCE [LARGE SCALE GENOMIC DNA]</scope>
    <source>
        <strain evidence="11 12">SR4</strain>
    </source>
</reference>
<comment type="catalytic activity">
    <reaction evidence="10">
        <text>O-phospho-D-serine + H2O = D-serine + phosphate</text>
        <dbReference type="Rhea" id="RHEA:24873"/>
        <dbReference type="ChEBI" id="CHEBI:15377"/>
        <dbReference type="ChEBI" id="CHEBI:35247"/>
        <dbReference type="ChEBI" id="CHEBI:43474"/>
        <dbReference type="ChEBI" id="CHEBI:58680"/>
        <dbReference type="EC" id="3.1.3.3"/>
    </reaction>
</comment>
<dbReference type="EMBL" id="JABAIL010000007">
    <property type="protein sequence ID" value="NLR93561.1"/>
    <property type="molecule type" value="Genomic_DNA"/>
</dbReference>
<dbReference type="GO" id="GO:0036424">
    <property type="term" value="F:L-phosphoserine phosphatase activity"/>
    <property type="evidence" value="ECO:0007669"/>
    <property type="project" value="TreeGrafter"/>
</dbReference>
<dbReference type="EC" id="3.1.3.3" evidence="3"/>
<evidence type="ECO:0000256" key="10">
    <source>
        <dbReference type="ARBA" id="ARBA00048523"/>
    </source>
</evidence>
<dbReference type="AlphaFoldDB" id="A0A7X8SNM6"/>
<dbReference type="GO" id="GO:0006564">
    <property type="term" value="P:L-serine biosynthetic process"/>
    <property type="evidence" value="ECO:0007669"/>
    <property type="project" value="UniProtKB-KW"/>
</dbReference>
<comment type="pathway">
    <text evidence="2">Amino-acid biosynthesis; L-serine biosynthesis; L-serine from 3-phospho-D-glycerate: step 3/3.</text>
</comment>
<dbReference type="SUPFAM" id="SSF56784">
    <property type="entry name" value="HAD-like"/>
    <property type="match status" value="1"/>
</dbReference>
<comment type="catalytic activity">
    <reaction evidence="9">
        <text>O-phospho-L-serine + H2O = L-serine + phosphate</text>
        <dbReference type="Rhea" id="RHEA:21208"/>
        <dbReference type="ChEBI" id="CHEBI:15377"/>
        <dbReference type="ChEBI" id="CHEBI:33384"/>
        <dbReference type="ChEBI" id="CHEBI:43474"/>
        <dbReference type="ChEBI" id="CHEBI:57524"/>
        <dbReference type="EC" id="3.1.3.3"/>
    </reaction>
</comment>
<keyword evidence="12" id="KW-1185">Reference proteome</keyword>
<dbReference type="GO" id="GO:0000287">
    <property type="term" value="F:magnesium ion binding"/>
    <property type="evidence" value="ECO:0007669"/>
    <property type="project" value="TreeGrafter"/>
</dbReference>
<gene>
    <name evidence="11" type="ORF">HGP29_20350</name>
</gene>
<protein>
    <recommendedName>
        <fullName evidence="3">phosphoserine phosphatase</fullName>
        <ecNumber evidence="3">3.1.3.3</ecNumber>
    </recommendedName>
</protein>
<dbReference type="Proteomes" id="UP000585050">
    <property type="component" value="Unassembled WGS sequence"/>
</dbReference>
<dbReference type="PANTHER" id="PTHR43344:SF2">
    <property type="entry name" value="PHOSPHOSERINE PHOSPHATASE"/>
    <property type="match status" value="1"/>
</dbReference>
<keyword evidence="8" id="KW-0718">Serine biosynthesis</keyword>
<evidence type="ECO:0000256" key="7">
    <source>
        <dbReference type="ARBA" id="ARBA00022842"/>
    </source>
</evidence>
<evidence type="ECO:0000313" key="11">
    <source>
        <dbReference type="EMBL" id="NLR93561.1"/>
    </source>
</evidence>
<comment type="cofactor">
    <cofactor evidence="1">
        <name>Mg(2+)</name>
        <dbReference type="ChEBI" id="CHEBI:18420"/>
    </cofactor>
</comment>
<dbReference type="RefSeq" id="WP_168884277.1">
    <property type="nucleotide sequence ID" value="NZ_JABAIL010000007.1"/>
</dbReference>
<sequence length="208" mass="23719">MKKSLAVFDIDGTLRQIFDPWMMLHHYFNTEEEGGKIYSNWREGKITYQEMCDQDAALWKGKSKEEMIKPLVNNPVRKGAKEVIQFYKDRGYVCVGISTGLSFLNDITAEELGLDKVYSNEIVFEDNVCTGKCIIHVEEFHKDKILDKVVKEFSITGDIVAFGDGEADVELFKNAAQSVAVFPRKPFIKEAADFCIEEEPIDQILAFL</sequence>
<keyword evidence="5" id="KW-0479">Metal-binding</keyword>
<dbReference type="InterPro" id="IPR023214">
    <property type="entry name" value="HAD_sf"/>
</dbReference>
<dbReference type="Gene3D" id="3.40.50.1000">
    <property type="entry name" value="HAD superfamily/HAD-like"/>
    <property type="match status" value="1"/>
</dbReference>
<keyword evidence="4" id="KW-0028">Amino-acid biosynthesis</keyword>
<dbReference type="Pfam" id="PF12710">
    <property type="entry name" value="HAD"/>
    <property type="match status" value="1"/>
</dbReference>
<name>A0A7X8SNM6_9BACT</name>
<evidence type="ECO:0000256" key="6">
    <source>
        <dbReference type="ARBA" id="ARBA00022801"/>
    </source>
</evidence>
<dbReference type="InterPro" id="IPR036412">
    <property type="entry name" value="HAD-like_sf"/>
</dbReference>
<keyword evidence="7" id="KW-0460">Magnesium</keyword>
<evidence type="ECO:0000256" key="5">
    <source>
        <dbReference type="ARBA" id="ARBA00022723"/>
    </source>
</evidence>
<evidence type="ECO:0000256" key="9">
    <source>
        <dbReference type="ARBA" id="ARBA00048138"/>
    </source>
</evidence>
<comment type="caution">
    <text evidence="11">The sequence shown here is derived from an EMBL/GenBank/DDBJ whole genome shotgun (WGS) entry which is preliminary data.</text>
</comment>
<accession>A0A7X8SNM6</accession>
<dbReference type="InterPro" id="IPR050582">
    <property type="entry name" value="HAD-like_SerB"/>
</dbReference>